<evidence type="ECO:0000256" key="5">
    <source>
        <dbReference type="ARBA" id="ARBA00035661"/>
    </source>
</evidence>
<proteinExistence type="inferred from homology"/>
<evidence type="ECO:0000313" key="7">
    <source>
        <dbReference type="EMBL" id="GBN04926.1"/>
    </source>
</evidence>
<dbReference type="OrthoDB" id="2019884at2759"/>
<feature type="domain" description="Ciliary microtubule inner protein 2A-C-like" evidence="6">
    <location>
        <begin position="15"/>
        <end position="43"/>
    </location>
</feature>
<keyword evidence="8" id="KW-1185">Reference proteome</keyword>
<accession>A0A4Y2KU85</accession>
<keyword evidence="2" id="KW-0963">Cytoplasm</keyword>
<dbReference type="GO" id="GO:0005930">
    <property type="term" value="C:axoneme"/>
    <property type="evidence" value="ECO:0007669"/>
    <property type="project" value="UniProtKB-SubCell"/>
</dbReference>
<dbReference type="AlphaFoldDB" id="A0A4Y2KU85"/>
<evidence type="ECO:0000256" key="1">
    <source>
        <dbReference type="ARBA" id="ARBA00004430"/>
    </source>
</evidence>
<comment type="caution">
    <text evidence="7">The sequence shown here is derived from an EMBL/GenBank/DDBJ whole genome shotgun (WGS) entry which is preliminary data.</text>
</comment>
<organism evidence="7 8">
    <name type="scientific">Araneus ventricosus</name>
    <name type="common">Orbweaver spider</name>
    <name type="synonym">Epeira ventricosa</name>
    <dbReference type="NCBI Taxonomy" id="182803"/>
    <lineage>
        <taxon>Eukaryota</taxon>
        <taxon>Metazoa</taxon>
        <taxon>Ecdysozoa</taxon>
        <taxon>Arthropoda</taxon>
        <taxon>Chelicerata</taxon>
        <taxon>Arachnida</taxon>
        <taxon>Araneae</taxon>
        <taxon>Araneomorphae</taxon>
        <taxon>Entelegynae</taxon>
        <taxon>Araneoidea</taxon>
        <taxon>Araneidae</taxon>
        <taxon>Araneus</taxon>
    </lineage>
</organism>
<evidence type="ECO:0000256" key="4">
    <source>
        <dbReference type="ARBA" id="ARBA00023273"/>
    </source>
</evidence>
<evidence type="ECO:0000256" key="3">
    <source>
        <dbReference type="ARBA" id="ARBA00023212"/>
    </source>
</evidence>
<gene>
    <name evidence="7" type="ORF">AVEN_182239_1</name>
</gene>
<dbReference type="InterPro" id="IPR018902">
    <property type="entry name" value="CMI2A-C-like_dom"/>
</dbReference>
<dbReference type="GO" id="GO:0015630">
    <property type="term" value="C:microtubule cytoskeleton"/>
    <property type="evidence" value="ECO:0007669"/>
    <property type="project" value="UniProtKB-ARBA"/>
</dbReference>
<reference evidence="7 8" key="1">
    <citation type="journal article" date="2019" name="Sci. Rep.">
        <title>Orb-weaving spider Araneus ventricosus genome elucidates the spidroin gene catalogue.</title>
        <authorList>
            <person name="Kono N."/>
            <person name="Nakamura H."/>
            <person name="Ohtoshi R."/>
            <person name="Moran D.A.P."/>
            <person name="Shinohara A."/>
            <person name="Yoshida Y."/>
            <person name="Fujiwara M."/>
            <person name="Mori M."/>
            <person name="Tomita M."/>
            <person name="Arakawa K."/>
        </authorList>
    </citation>
    <scope>NUCLEOTIDE SEQUENCE [LARGE SCALE GENOMIC DNA]</scope>
</reference>
<sequence>MSQYRNPATHLRVPEPHFIPGYAGFCPDLVDKIGITYPWATYAVMAEQPDIAMRLAPIKPPKHQYAFQRRNWQPRACGNWLGERKTSRPGVCCSSMSNTKWHEHPHIDCSGDKGEMPKVMDGFCKIQKQIFSKIIDDIERKAREKTGKDDHHHHRHHPCCSSLKTYRKTHC</sequence>
<dbReference type="EMBL" id="BGPR01004924">
    <property type="protein sequence ID" value="GBN04926.1"/>
    <property type="molecule type" value="Genomic_DNA"/>
</dbReference>
<evidence type="ECO:0000313" key="8">
    <source>
        <dbReference type="Proteomes" id="UP000499080"/>
    </source>
</evidence>
<name>A0A4Y2KU85_ARAVE</name>
<evidence type="ECO:0000256" key="2">
    <source>
        <dbReference type="ARBA" id="ARBA00022490"/>
    </source>
</evidence>
<keyword evidence="3" id="KW-0206">Cytoskeleton</keyword>
<comment type="similarity">
    <text evidence="5">Belongs to the CIMIP2 family.</text>
</comment>
<protein>
    <recommendedName>
        <fullName evidence="6">Ciliary microtubule inner protein 2A-C-like domain-containing protein</fullName>
    </recommendedName>
</protein>
<evidence type="ECO:0000259" key="6">
    <source>
        <dbReference type="Pfam" id="PF10629"/>
    </source>
</evidence>
<dbReference type="Proteomes" id="UP000499080">
    <property type="component" value="Unassembled WGS sequence"/>
</dbReference>
<comment type="subcellular location">
    <subcellularLocation>
        <location evidence="1">Cytoplasm</location>
        <location evidence="1">Cytoskeleton</location>
        <location evidence="1">Cilium axoneme</location>
    </subcellularLocation>
</comment>
<dbReference type="Pfam" id="PF10629">
    <property type="entry name" value="CMI2B-like"/>
    <property type="match status" value="1"/>
</dbReference>
<keyword evidence="4" id="KW-0966">Cell projection</keyword>